<sequence length="418" mass="46400">MAPAGSDVRPTVEHKVERDVNRTVDAHNDLQDRLREFARLRELPDDHPVVELSNVLLQYQLAEELDRNVRPAEQRQRQRLQKSPGSPAQTQQPEDAVENIVALILERLQRYLQQPSGPDQSGDRGTGQAGGQAMFGNAQQPLNVSPHQARPHSPRRPGHEERLAKDNPLLEMLNSDAWKSANEPQRRQMARQIDLNKVQSDLVAAVGAMERKHGPTVLMRPVSPPERQRENASPAQVDPSRTQIENGRSSSPQLVDPSRPERQLEAPSPRRPWQERTAQQLTDRTDLYSSSPPVERSISAPLPDRLSASSPGLERIEREHFAGRESLVSTPQRQNSPVQDLSMVPVEFRPPSSLSMTSLNMTSIRPIGSHAQNTLFAGGLSDASRRGGNTEVSFVDRTRRSAAKVAQAQQAKQAAGGK</sequence>
<feature type="compositionally biased region" description="Polar residues" evidence="1">
    <location>
        <begin position="231"/>
        <end position="253"/>
    </location>
</feature>
<feature type="region of interest" description="Disordered" evidence="1">
    <location>
        <begin position="208"/>
        <end position="311"/>
    </location>
</feature>
<feature type="compositionally biased region" description="Basic and acidic residues" evidence="1">
    <location>
        <begin position="10"/>
        <end position="24"/>
    </location>
</feature>
<feature type="compositionally biased region" description="Polar residues" evidence="1">
    <location>
        <begin position="81"/>
        <end position="93"/>
    </location>
</feature>
<dbReference type="EMBL" id="BOPF01000019">
    <property type="protein sequence ID" value="GIJ48197.1"/>
    <property type="molecule type" value="Genomic_DNA"/>
</dbReference>
<gene>
    <name evidence="2" type="ORF">Val02_50830</name>
</gene>
<evidence type="ECO:0000313" key="3">
    <source>
        <dbReference type="Proteomes" id="UP000619260"/>
    </source>
</evidence>
<dbReference type="Proteomes" id="UP000619260">
    <property type="component" value="Unassembled WGS sequence"/>
</dbReference>
<reference evidence="2" key="1">
    <citation type="submission" date="2021-01" db="EMBL/GenBank/DDBJ databases">
        <title>Whole genome shotgun sequence of Virgisporangium aliadipatigenens NBRC 105644.</title>
        <authorList>
            <person name="Komaki H."/>
            <person name="Tamura T."/>
        </authorList>
    </citation>
    <scope>NUCLEOTIDE SEQUENCE</scope>
    <source>
        <strain evidence="2">NBRC 105644</strain>
    </source>
</reference>
<dbReference type="RefSeq" id="WP_203901688.1">
    <property type="nucleotide sequence ID" value="NZ_BOPF01000019.1"/>
</dbReference>
<organism evidence="2 3">
    <name type="scientific">Virgisporangium aliadipatigenens</name>
    <dbReference type="NCBI Taxonomy" id="741659"/>
    <lineage>
        <taxon>Bacteria</taxon>
        <taxon>Bacillati</taxon>
        <taxon>Actinomycetota</taxon>
        <taxon>Actinomycetes</taxon>
        <taxon>Micromonosporales</taxon>
        <taxon>Micromonosporaceae</taxon>
        <taxon>Virgisporangium</taxon>
    </lineage>
</organism>
<proteinExistence type="predicted"/>
<evidence type="ECO:0000313" key="2">
    <source>
        <dbReference type="EMBL" id="GIJ48197.1"/>
    </source>
</evidence>
<evidence type="ECO:0000256" key="1">
    <source>
        <dbReference type="SAM" id="MobiDB-lite"/>
    </source>
</evidence>
<feature type="compositionally biased region" description="Polar residues" evidence="1">
    <location>
        <begin position="276"/>
        <end position="292"/>
    </location>
</feature>
<keyword evidence="3" id="KW-1185">Reference proteome</keyword>
<comment type="caution">
    <text evidence="2">The sequence shown here is derived from an EMBL/GenBank/DDBJ whole genome shotgun (WGS) entry which is preliminary data.</text>
</comment>
<name>A0A8J3YPI6_9ACTN</name>
<protein>
    <submittedName>
        <fullName evidence="2">Uncharacterized protein</fullName>
    </submittedName>
</protein>
<feature type="compositionally biased region" description="Low complexity" evidence="1">
    <location>
        <begin position="403"/>
        <end position="418"/>
    </location>
</feature>
<feature type="region of interest" description="Disordered" evidence="1">
    <location>
        <begin position="1"/>
        <end position="24"/>
    </location>
</feature>
<accession>A0A8J3YPI6</accession>
<feature type="region of interest" description="Disordered" evidence="1">
    <location>
        <begin position="114"/>
        <end position="161"/>
    </location>
</feature>
<feature type="compositionally biased region" description="Polar residues" evidence="1">
    <location>
        <begin position="137"/>
        <end position="146"/>
    </location>
</feature>
<dbReference type="AlphaFoldDB" id="A0A8J3YPI6"/>
<feature type="region of interest" description="Disordered" evidence="1">
    <location>
        <begin position="68"/>
        <end position="95"/>
    </location>
</feature>
<feature type="region of interest" description="Disordered" evidence="1">
    <location>
        <begin position="379"/>
        <end position="418"/>
    </location>
</feature>